<evidence type="ECO:0000313" key="3">
    <source>
        <dbReference type="Proteomes" id="UP001372338"/>
    </source>
</evidence>
<proteinExistence type="predicted"/>
<dbReference type="Proteomes" id="UP001372338">
    <property type="component" value="Unassembled WGS sequence"/>
</dbReference>
<accession>A0AAN9ETC7</accession>
<evidence type="ECO:0000256" key="1">
    <source>
        <dbReference type="SAM" id="MobiDB-lite"/>
    </source>
</evidence>
<evidence type="ECO:0008006" key="4">
    <source>
        <dbReference type="Google" id="ProtNLM"/>
    </source>
</evidence>
<feature type="compositionally biased region" description="Pro residues" evidence="1">
    <location>
        <begin position="21"/>
        <end position="35"/>
    </location>
</feature>
<evidence type="ECO:0000313" key="2">
    <source>
        <dbReference type="EMBL" id="KAK7259593.1"/>
    </source>
</evidence>
<protein>
    <recommendedName>
        <fullName evidence="4">C2H2-type domain-containing protein</fullName>
    </recommendedName>
</protein>
<sequence length="208" mass="22846">MTSKSSNDGSDSKRTISNSPHPSPHSPPPHPPPPHPHPKTYKCFICLSPFPNPILLGKHHREDEPCSTQLQIKNMNETSLNMIGNFVPVLQTPPPAPPTTENERTLATPFLITNAAGENMISSRIDFLNHFHPYLRQEYNLISVVTGVDRCPTSNNRTLDLISQLEPTRNFLCKIENQPTGASGNAAYGANATSSRRPIGPADLTLKL</sequence>
<organism evidence="2 3">
    <name type="scientific">Crotalaria pallida</name>
    <name type="common">Smooth rattlebox</name>
    <name type="synonym">Crotalaria striata</name>
    <dbReference type="NCBI Taxonomy" id="3830"/>
    <lineage>
        <taxon>Eukaryota</taxon>
        <taxon>Viridiplantae</taxon>
        <taxon>Streptophyta</taxon>
        <taxon>Embryophyta</taxon>
        <taxon>Tracheophyta</taxon>
        <taxon>Spermatophyta</taxon>
        <taxon>Magnoliopsida</taxon>
        <taxon>eudicotyledons</taxon>
        <taxon>Gunneridae</taxon>
        <taxon>Pentapetalae</taxon>
        <taxon>rosids</taxon>
        <taxon>fabids</taxon>
        <taxon>Fabales</taxon>
        <taxon>Fabaceae</taxon>
        <taxon>Papilionoideae</taxon>
        <taxon>50 kb inversion clade</taxon>
        <taxon>genistoids sensu lato</taxon>
        <taxon>core genistoids</taxon>
        <taxon>Crotalarieae</taxon>
        <taxon>Crotalaria</taxon>
    </lineage>
</organism>
<feature type="region of interest" description="Disordered" evidence="1">
    <location>
        <begin position="1"/>
        <end position="36"/>
    </location>
</feature>
<dbReference type="EMBL" id="JAYWIO010000005">
    <property type="protein sequence ID" value="KAK7259593.1"/>
    <property type="molecule type" value="Genomic_DNA"/>
</dbReference>
<comment type="caution">
    <text evidence="2">The sequence shown here is derived from an EMBL/GenBank/DDBJ whole genome shotgun (WGS) entry which is preliminary data.</text>
</comment>
<keyword evidence="3" id="KW-1185">Reference proteome</keyword>
<name>A0AAN9ETC7_CROPI</name>
<dbReference type="AlphaFoldDB" id="A0AAN9ETC7"/>
<reference evidence="2 3" key="1">
    <citation type="submission" date="2024-01" db="EMBL/GenBank/DDBJ databases">
        <title>The genomes of 5 underutilized Papilionoideae crops provide insights into root nodulation and disease resistanc.</title>
        <authorList>
            <person name="Yuan L."/>
        </authorList>
    </citation>
    <scope>NUCLEOTIDE SEQUENCE [LARGE SCALE GENOMIC DNA]</scope>
    <source>
        <strain evidence="2">ZHUSHIDOU_FW_LH</strain>
        <tissue evidence="2">Leaf</tissue>
    </source>
</reference>
<gene>
    <name evidence="2" type="ORF">RIF29_25202</name>
</gene>